<dbReference type="OrthoDB" id="6365263at2"/>
<protein>
    <recommendedName>
        <fullName evidence="4">DUF4864 domain-containing protein</fullName>
    </recommendedName>
</protein>
<reference evidence="2 3" key="1">
    <citation type="submission" date="2019-07" db="EMBL/GenBank/DDBJ databases">
        <title>Lysobacter weifangensis sp. nov., isolated from bensulfuron-methyl contaminated farmland soil.</title>
        <authorList>
            <person name="Zhao H."/>
        </authorList>
    </citation>
    <scope>NUCLEOTIDE SEQUENCE [LARGE SCALE GENOMIC DNA]</scope>
    <source>
        <strain evidence="2 3">CC-Bw-6</strain>
    </source>
</reference>
<sequence>MRGSSFFLAVFLFLMSPIACAAKLENLDSAVALTDQVMRLVSSGDLKGGFDLMKPYAVVPPAEIDAASGQAELQKPLFLARFGKSIGYELIRKDEVGSSVAQVIYLQKFEKHAMVWRFILYRGNDGWTVNSFKFVDDITTAF</sequence>
<proteinExistence type="predicted"/>
<gene>
    <name evidence="2" type="ORF">FNZ56_04465</name>
</gene>
<dbReference type="AlphaFoldDB" id="A0A516V3X6"/>
<feature type="signal peptide" evidence="1">
    <location>
        <begin position="1"/>
        <end position="21"/>
    </location>
</feature>
<dbReference type="EMBL" id="CP041742">
    <property type="protein sequence ID" value="QDQ73177.1"/>
    <property type="molecule type" value="Genomic_DNA"/>
</dbReference>
<keyword evidence="3" id="KW-1185">Reference proteome</keyword>
<name>A0A516V3X6_9GAMM</name>
<dbReference type="RefSeq" id="WP_143878690.1">
    <property type="nucleotide sequence ID" value="NZ_BAABLZ010000001.1"/>
</dbReference>
<dbReference type="Proteomes" id="UP000315891">
    <property type="component" value="Chromosome"/>
</dbReference>
<organism evidence="2 3">
    <name type="scientific">Pseudoluteimonas lycopersici</name>
    <dbReference type="NCBI Taxonomy" id="1324796"/>
    <lineage>
        <taxon>Bacteria</taxon>
        <taxon>Pseudomonadati</taxon>
        <taxon>Pseudomonadota</taxon>
        <taxon>Gammaproteobacteria</taxon>
        <taxon>Lysobacterales</taxon>
        <taxon>Lysobacteraceae</taxon>
        <taxon>Pseudoluteimonas</taxon>
    </lineage>
</organism>
<feature type="chain" id="PRO_5021949316" description="DUF4864 domain-containing protein" evidence="1">
    <location>
        <begin position="22"/>
        <end position="142"/>
    </location>
</feature>
<accession>A0A516V3X6</accession>
<keyword evidence="1" id="KW-0732">Signal</keyword>
<evidence type="ECO:0008006" key="4">
    <source>
        <dbReference type="Google" id="ProtNLM"/>
    </source>
</evidence>
<evidence type="ECO:0000256" key="1">
    <source>
        <dbReference type="SAM" id="SignalP"/>
    </source>
</evidence>
<evidence type="ECO:0000313" key="2">
    <source>
        <dbReference type="EMBL" id="QDQ73177.1"/>
    </source>
</evidence>
<evidence type="ECO:0000313" key="3">
    <source>
        <dbReference type="Proteomes" id="UP000315891"/>
    </source>
</evidence>